<dbReference type="AlphaFoldDB" id="A0A9P0KJJ3"/>
<protein>
    <submittedName>
        <fullName evidence="1">Uncharacterized protein</fullName>
    </submittedName>
</protein>
<organism evidence="1 2">
    <name type="scientific">Acanthoscelides obtectus</name>
    <name type="common">Bean weevil</name>
    <name type="synonym">Bruchus obtectus</name>
    <dbReference type="NCBI Taxonomy" id="200917"/>
    <lineage>
        <taxon>Eukaryota</taxon>
        <taxon>Metazoa</taxon>
        <taxon>Ecdysozoa</taxon>
        <taxon>Arthropoda</taxon>
        <taxon>Hexapoda</taxon>
        <taxon>Insecta</taxon>
        <taxon>Pterygota</taxon>
        <taxon>Neoptera</taxon>
        <taxon>Endopterygota</taxon>
        <taxon>Coleoptera</taxon>
        <taxon>Polyphaga</taxon>
        <taxon>Cucujiformia</taxon>
        <taxon>Chrysomeloidea</taxon>
        <taxon>Chrysomelidae</taxon>
        <taxon>Bruchinae</taxon>
        <taxon>Bruchini</taxon>
        <taxon>Acanthoscelides</taxon>
    </lineage>
</organism>
<evidence type="ECO:0000313" key="1">
    <source>
        <dbReference type="EMBL" id="CAH1976801.1"/>
    </source>
</evidence>
<dbReference type="EMBL" id="CAKOFQ010006851">
    <property type="protein sequence ID" value="CAH1976801.1"/>
    <property type="molecule type" value="Genomic_DNA"/>
</dbReference>
<comment type="caution">
    <text evidence="1">The sequence shown here is derived from an EMBL/GenBank/DDBJ whole genome shotgun (WGS) entry which is preliminary data.</text>
</comment>
<name>A0A9P0KJJ3_ACAOB</name>
<accession>A0A9P0KJJ3</accession>
<dbReference type="Proteomes" id="UP001152888">
    <property type="component" value="Unassembled WGS sequence"/>
</dbReference>
<reference evidence="1" key="1">
    <citation type="submission" date="2022-03" db="EMBL/GenBank/DDBJ databases">
        <authorList>
            <person name="Sayadi A."/>
        </authorList>
    </citation>
    <scope>NUCLEOTIDE SEQUENCE</scope>
</reference>
<keyword evidence="2" id="KW-1185">Reference proteome</keyword>
<proteinExistence type="predicted"/>
<gene>
    <name evidence="1" type="ORF">ACAOBT_LOCUS12326</name>
</gene>
<sequence length="91" mass="10240">MSIQNRIQNVESSYGPPIPAIGNDVPRSNVKVETNVVIAGVLQAVECRAEVRDLRKLENASAKLESDELAFLDEKALSLQKIDYKMKIWKR</sequence>
<evidence type="ECO:0000313" key="2">
    <source>
        <dbReference type="Proteomes" id="UP001152888"/>
    </source>
</evidence>